<accession>A0A068WPQ2</accession>
<feature type="transmembrane region" description="Helical" evidence="1">
    <location>
        <begin position="20"/>
        <end position="48"/>
    </location>
</feature>
<dbReference type="Proteomes" id="UP000492820">
    <property type="component" value="Unassembled WGS sequence"/>
</dbReference>
<feature type="transmembrane region" description="Helical" evidence="1">
    <location>
        <begin position="68"/>
        <end position="88"/>
    </location>
</feature>
<reference evidence="2" key="2">
    <citation type="submission" date="2014-06" db="EMBL/GenBank/DDBJ databases">
        <authorList>
            <person name="Aslett M."/>
        </authorList>
    </citation>
    <scope>NUCLEOTIDE SEQUENCE</scope>
</reference>
<organism evidence="2">
    <name type="scientific">Echinococcus granulosus</name>
    <name type="common">Hydatid tapeworm</name>
    <dbReference type="NCBI Taxonomy" id="6210"/>
    <lineage>
        <taxon>Eukaryota</taxon>
        <taxon>Metazoa</taxon>
        <taxon>Spiralia</taxon>
        <taxon>Lophotrochozoa</taxon>
        <taxon>Platyhelminthes</taxon>
        <taxon>Cestoda</taxon>
        <taxon>Eucestoda</taxon>
        <taxon>Cyclophyllidea</taxon>
        <taxon>Taeniidae</taxon>
        <taxon>Echinococcus</taxon>
        <taxon>Echinococcus granulosus group</taxon>
    </lineage>
</organism>
<gene>
    <name evidence="2" type="ORF">EgrG_001113300</name>
</gene>
<proteinExistence type="predicted"/>
<sequence>MGTNSITMAQDMLTNPVQRLMIPVVLLNAIILTRCVSFSFCITLSFSVPSTPIDKAKENCIFGRLKSLLFSYFVICARLRIVSQMVAFSTRHIKRGLCAHSKCERAVVASASQG</sequence>
<protein>
    <submittedName>
        <fullName evidence="4">Transmembrane protein</fullName>
    </submittedName>
</protein>
<evidence type="ECO:0000313" key="3">
    <source>
        <dbReference type="Proteomes" id="UP000492820"/>
    </source>
</evidence>
<dbReference type="AlphaFoldDB" id="A0A068WPQ2"/>
<evidence type="ECO:0000256" key="1">
    <source>
        <dbReference type="SAM" id="Phobius"/>
    </source>
</evidence>
<keyword evidence="1" id="KW-1133">Transmembrane helix</keyword>
<keyword evidence="1" id="KW-0812">Transmembrane</keyword>
<dbReference type="EMBL" id="LK028581">
    <property type="protein sequence ID" value="CDS20462.1"/>
    <property type="molecule type" value="Genomic_DNA"/>
</dbReference>
<keyword evidence="1" id="KW-0472">Membrane</keyword>
<name>A0A068WPQ2_ECHGR</name>
<reference evidence="4" key="3">
    <citation type="submission" date="2020-10" db="UniProtKB">
        <authorList>
            <consortium name="WormBaseParasite"/>
        </authorList>
    </citation>
    <scope>IDENTIFICATION</scope>
</reference>
<evidence type="ECO:0000313" key="4">
    <source>
        <dbReference type="WBParaSite" id="EgrG_001113300"/>
    </source>
</evidence>
<reference evidence="2 3" key="1">
    <citation type="journal article" date="2013" name="Nature">
        <title>The genomes of four tapeworm species reveal adaptations to parasitism.</title>
        <authorList>
            <person name="Tsai I.J."/>
            <person name="Zarowiecki M."/>
            <person name="Holroyd N."/>
            <person name="Garciarrubio A."/>
            <person name="Sanchez-Flores A."/>
            <person name="Brooks K.L."/>
            <person name="Tracey A."/>
            <person name="Bobes R.J."/>
            <person name="Fragoso G."/>
            <person name="Sciutto E."/>
            <person name="Aslett M."/>
            <person name="Beasley H."/>
            <person name="Bennett H.M."/>
            <person name="Cai J."/>
            <person name="Camicia F."/>
            <person name="Clark R."/>
            <person name="Cucher M."/>
            <person name="De Silva N."/>
            <person name="Day T.A."/>
            <person name="Deplazes P."/>
            <person name="Estrada K."/>
            <person name="Fernandez C."/>
            <person name="Holland P.W."/>
            <person name="Hou J."/>
            <person name="Hu S."/>
            <person name="Huckvale T."/>
            <person name="Hung S.S."/>
            <person name="Kamenetzky L."/>
            <person name="Keane J.A."/>
            <person name="Kiss F."/>
            <person name="Koziol U."/>
            <person name="Lambert O."/>
            <person name="Liu K."/>
            <person name="Luo X."/>
            <person name="Luo Y."/>
            <person name="Macchiaroli N."/>
            <person name="Nichol S."/>
            <person name="Paps J."/>
            <person name="Parkinson J."/>
            <person name="Pouchkina-Stantcheva N."/>
            <person name="Riddiford N."/>
            <person name="Rosenzvit M."/>
            <person name="Salinas G."/>
            <person name="Wasmuth J.D."/>
            <person name="Zamanian M."/>
            <person name="Zheng Y."/>
            <person name="Cai X."/>
            <person name="Soberon X."/>
            <person name="Olson P.D."/>
            <person name="Laclette J.P."/>
            <person name="Brehm K."/>
            <person name="Berriman M."/>
            <person name="Garciarrubio A."/>
            <person name="Bobes R.J."/>
            <person name="Fragoso G."/>
            <person name="Sanchez-Flores A."/>
            <person name="Estrada K."/>
            <person name="Cevallos M.A."/>
            <person name="Morett E."/>
            <person name="Gonzalez V."/>
            <person name="Portillo T."/>
            <person name="Ochoa-Leyva A."/>
            <person name="Jose M.V."/>
            <person name="Sciutto E."/>
            <person name="Landa A."/>
            <person name="Jimenez L."/>
            <person name="Valdes V."/>
            <person name="Carrero J.C."/>
            <person name="Larralde C."/>
            <person name="Morales-Montor J."/>
            <person name="Limon-Lason J."/>
            <person name="Soberon X."/>
            <person name="Laclette J.P."/>
        </authorList>
    </citation>
    <scope>NUCLEOTIDE SEQUENCE [LARGE SCALE GENOMIC DNA]</scope>
</reference>
<dbReference type="WBParaSite" id="EgrG_001113300">
    <property type="protein sequence ID" value="EgrG_001113300"/>
    <property type="gene ID" value="EgrG_001113300"/>
</dbReference>
<evidence type="ECO:0000313" key="2">
    <source>
        <dbReference type="EMBL" id="CDS20462.1"/>
    </source>
</evidence>